<gene>
    <name evidence="9" type="ORF">ElP_21060</name>
</gene>
<keyword evidence="10" id="KW-1185">Reference proteome</keyword>
<dbReference type="PIRSF" id="PIRSF000524">
    <property type="entry name" value="SPT"/>
    <property type="match status" value="1"/>
</dbReference>
<dbReference type="Pfam" id="PF00266">
    <property type="entry name" value="Aminotran_5"/>
    <property type="match status" value="1"/>
</dbReference>
<dbReference type="Gene3D" id="3.90.1150.10">
    <property type="entry name" value="Aspartate Aminotransferase, domain 1"/>
    <property type="match status" value="1"/>
</dbReference>
<evidence type="ECO:0000256" key="4">
    <source>
        <dbReference type="PIRSR" id="PIRSR000524-1"/>
    </source>
</evidence>
<dbReference type="InterPro" id="IPR000192">
    <property type="entry name" value="Aminotrans_V_dom"/>
</dbReference>
<sequence>MRKPRLMAPGPAPVPEEVLLEMAKPVIHSRDPRTKQGIKEAVEGLQEILKTKSDVAILAATGTGAMEAAAIHAVPPGKKALVLNAGWFGLRWLKICQAHGIEAETIDFEWGQPVDPDRVSQALKGRDDIAVVMGTLSETSTGTGHPIEAIGKVVAETDALFAVDGISGVGAMECRADDWKIDFLCIGSQKALMLPPGLAFVTVSPKAWAVIDSFEPKAFYFGLKAARKKLADWDTPYTPAHTLIFGLNKSLSMIKAEGIERVWARHKTMSEACQAGIKALGLELFSARPAEGLTAFYVPEGLKDSDVRKKLDDRFGITIVGGQDKVKGKILRMGHMGYNDEVDVVGALAALEMVLAELGHEFEPGAGVTAAQRVLIGQGSPVGAS</sequence>
<evidence type="ECO:0000256" key="5">
    <source>
        <dbReference type="PIRSR" id="PIRSR000524-50"/>
    </source>
</evidence>
<dbReference type="RefSeq" id="WP_145268966.1">
    <property type="nucleotide sequence ID" value="NZ_CP036426.1"/>
</dbReference>
<evidence type="ECO:0000256" key="6">
    <source>
        <dbReference type="RuleBase" id="RU004075"/>
    </source>
</evidence>
<dbReference type="InterPro" id="IPR015424">
    <property type="entry name" value="PyrdxlP-dep_Trfase"/>
</dbReference>
<dbReference type="InterPro" id="IPR020578">
    <property type="entry name" value="Aminotrans_V_PyrdxlP_BS"/>
</dbReference>
<dbReference type="InterPro" id="IPR015421">
    <property type="entry name" value="PyrdxlP-dep_Trfase_major"/>
</dbReference>
<dbReference type="SUPFAM" id="SSF53383">
    <property type="entry name" value="PLP-dependent transferases"/>
    <property type="match status" value="1"/>
</dbReference>
<dbReference type="PANTHER" id="PTHR21152">
    <property type="entry name" value="AMINOTRANSFERASE CLASS V"/>
    <property type="match status" value="1"/>
</dbReference>
<evidence type="ECO:0000256" key="2">
    <source>
        <dbReference type="ARBA" id="ARBA00009236"/>
    </source>
</evidence>
<evidence type="ECO:0000256" key="7">
    <source>
        <dbReference type="RuleBase" id="RU004504"/>
    </source>
</evidence>
<organism evidence="9 10">
    <name type="scientific">Tautonia plasticadhaerens</name>
    <dbReference type="NCBI Taxonomy" id="2527974"/>
    <lineage>
        <taxon>Bacteria</taxon>
        <taxon>Pseudomonadati</taxon>
        <taxon>Planctomycetota</taxon>
        <taxon>Planctomycetia</taxon>
        <taxon>Isosphaerales</taxon>
        <taxon>Isosphaeraceae</taxon>
        <taxon>Tautonia</taxon>
    </lineage>
</organism>
<dbReference type="EC" id="1.12.-.-" evidence="9"/>
<evidence type="ECO:0000256" key="3">
    <source>
        <dbReference type="ARBA" id="ARBA00022898"/>
    </source>
</evidence>
<dbReference type="OrthoDB" id="389074at2"/>
<proteinExistence type="inferred from homology"/>
<dbReference type="EMBL" id="CP036426">
    <property type="protein sequence ID" value="QDV34221.1"/>
    <property type="molecule type" value="Genomic_DNA"/>
</dbReference>
<dbReference type="GO" id="GO:0008453">
    <property type="term" value="F:alanine-glyoxylate transaminase activity"/>
    <property type="evidence" value="ECO:0007669"/>
    <property type="project" value="TreeGrafter"/>
</dbReference>
<keyword evidence="9" id="KW-0560">Oxidoreductase</keyword>
<comment type="cofactor">
    <cofactor evidence="1 5 7">
        <name>pyridoxal 5'-phosphate</name>
        <dbReference type="ChEBI" id="CHEBI:597326"/>
    </cofactor>
</comment>
<dbReference type="GO" id="GO:0004760">
    <property type="term" value="F:L-serine-pyruvate transaminase activity"/>
    <property type="evidence" value="ECO:0007669"/>
    <property type="project" value="TreeGrafter"/>
</dbReference>
<dbReference type="PANTHER" id="PTHR21152:SF40">
    <property type="entry name" value="ALANINE--GLYOXYLATE AMINOTRANSFERASE"/>
    <property type="match status" value="1"/>
</dbReference>
<dbReference type="InterPro" id="IPR015422">
    <property type="entry name" value="PyrdxlP-dep_Trfase_small"/>
</dbReference>
<dbReference type="Gene3D" id="3.40.640.10">
    <property type="entry name" value="Type I PLP-dependent aspartate aminotransferase-like (Major domain)"/>
    <property type="match status" value="1"/>
</dbReference>
<evidence type="ECO:0000259" key="8">
    <source>
        <dbReference type="Pfam" id="PF00266"/>
    </source>
</evidence>
<dbReference type="KEGG" id="tpla:ElP_21060"/>
<dbReference type="Proteomes" id="UP000317835">
    <property type="component" value="Chromosome"/>
</dbReference>
<evidence type="ECO:0000313" key="9">
    <source>
        <dbReference type="EMBL" id="QDV34221.1"/>
    </source>
</evidence>
<dbReference type="GO" id="GO:0016491">
    <property type="term" value="F:oxidoreductase activity"/>
    <property type="evidence" value="ECO:0007669"/>
    <property type="project" value="UniProtKB-KW"/>
</dbReference>
<reference evidence="9 10" key="1">
    <citation type="submission" date="2019-02" db="EMBL/GenBank/DDBJ databases">
        <title>Deep-cultivation of Planctomycetes and their phenomic and genomic characterization uncovers novel biology.</title>
        <authorList>
            <person name="Wiegand S."/>
            <person name="Jogler M."/>
            <person name="Boedeker C."/>
            <person name="Pinto D."/>
            <person name="Vollmers J."/>
            <person name="Rivas-Marin E."/>
            <person name="Kohn T."/>
            <person name="Peeters S.H."/>
            <person name="Heuer A."/>
            <person name="Rast P."/>
            <person name="Oberbeckmann S."/>
            <person name="Bunk B."/>
            <person name="Jeske O."/>
            <person name="Meyerdierks A."/>
            <person name="Storesund J.E."/>
            <person name="Kallscheuer N."/>
            <person name="Luecker S."/>
            <person name="Lage O.M."/>
            <person name="Pohl T."/>
            <person name="Merkel B.J."/>
            <person name="Hornburger P."/>
            <person name="Mueller R.-W."/>
            <person name="Bruemmer F."/>
            <person name="Labrenz M."/>
            <person name="Spormann A.M."/>
            <person name="Op den Camp H."/>
            <person name="Overmann J."/>
            <person name="Amann R."/>
            <person name="Jetten M.S.M."/>
            <person name="Mascher T."/>
            <person name="Medema M.H."/>
            <person name="Devos D.P."/>
            <person name="Kaster A.-K."/>
            <person name="Ovreas L."/>
            <person name="Rohde M."/>
            <person name="Galperin M.Y."/>
            <person name="Jogler C."/>
        </authorList>
    </citation>
    <scope>NUCLEOTIDE SEQUENCE [LARGE SCALE GENOMIC DNA]</scope>
    <source>
        <strain evidence="9 10">ElP</strain>
    </source>
</reference>
<dbReference type="InterPro" id="IPR024169">
    <property type="entry name" value="SP_NH2Trfase/AEP_transaminase"/>
</dbReference>
<evidence type="ECO:0000256" key="1">
    <source>
        <dbReference type="ARBA" id="ARBA00001933"/>
    </source>
</evidence>
<dbReference type="PROSITE" id="PS00595">
    <property type="entry name" value="AA_TRANSFER_CLASS_5"/>
    <property type="match status" value="1"/>
</dbReference>
<feature type="modified residue" description="N6-(pyridoxal phosphate)lysine" evidence="5">
    <location>
        <position position="190"/>
    </location>
</feature>
<name>A0A518H075_9BACT</name>
<feature type="binding site" evidence="4">
    <location>
        <position position="332"/>
    </location>
    <ligand>
        <name>substrate</name>
    </ligand>
</feature>
<comment type="similarity">
    <text evidence="2 6">Belongs to the class-V pyridoxal-phosphate-dependent aminotransferase family.</text>
</comment>
<accession>A0A518H075</accession>
<keyword evidence="3 5" id="KW-0663">Pyridoxal phosphate</keyword>
<evidence type="ECO:0000313" key="10">
    <source>
        <dbReference type="Proteomes" id="UP000317835"/>
    </source>
</evidence>
<dbReference type="GO" id="GO:0019265">
    <property type="term" value="P:glycine biosynthetic process, by transamination of glyoxylate"/>
    <property type="evidence" value="ECO:0007669"/>
    <property type="project" value="TreeGrafter"/>
</dbReference>
<dbReference type="AlphaFoldDB" id="A0A518H075"/>
<feature type="domain" description="Aminotransferase class V" evidence="8">
    <location>
        <begin position="26"/>
        <end position="333"/>
    </location>
</feature>
<protein>
    <submittedName>
        <fullName evidence="9">Soluble hydrogenase 42 kDa subunit</fullName>
        <ecNumber evidence="9">1.12.-.-</ecNumber>
    </submittedName>
</protein>